<evidence type="ECO:0000313" key="1">
    <source>
        <dbReference type="EMBL" id="PWG00893.1"/>
    </source>
</evidence>
<dbReference type="Pfam" id="PF06486">
    <property type="entry name" value="DUF1093"/>
    <property type="match status" value="1"/>
</dbReference>
<organism evidence="1 2">
    <name type="scientific">Levilactobacillus bambusae</name>
    <dbReference type="NCBI Taxonomy" id="2024736"/>
    <lineage>
        <taxon>Bacteria</taxon>
        <taxon>Bacillati</taxon>
        <taxon>Bacillota</taxon>
        <taxon>Bacilli</taxon>
        <taxon>Lactobacillales</taxon>
        <taxon>Lactobacillaceae</taxon>
        <taxon>Levilactobacillus</taxon>
    </lineage>
</organism>
<proteinExistence type="predicted"/>
<dbReference type="InterPro" id="IPR006542">
    <property type="entry name" value="DUF1093"/>
</dbReference>
<dbReference type="Gene3D" id="2.40.50.480">
    <property type="match status" value="1"/>
</dbReference>
<dbReference type="SUPFAM" id="SSF159121">
    <property type="entry name" value="BC4932-like"/>
    <property type="match status" value="1"/>
</dbReference>
<keyword evidence="2" id="KW-1185">Reference proteome</keyword>
<dbReference type="OrthoDB" id="2146259at2"/>
<comment type="caution">
    <text evidence="1">The sequence shown here is derived from an EMBL/GenBank/DDBJ whole genome shotgun (WGS) entry which is preliminary data.</text>
</comment>
<dbReference type="AlphaFoldDB" id="A0A2V1N1J5"/>
<evidence type="ECO:0000313" key="2">
    <source>
        <dbReference type="Proteomes" id="UP000245080"/>
    </source>
</evidence>
<name>A0A2V1N1J5_9LACO</name>
<dbReference type="Proteomes" id="UP000245080">
    <property type="component" value="Unassembled WGS sequence"/>
</dbReference>
<evidence type="ECO:0008006" key="3">
    <source>
        <dbReference type="Google" id="ProtNLM"/>
    </source>
</evidence>
<gene>
    <name evidence="1" type="ORF">DCM90_01590</name>
</gene>
<accession>A0A2V1N1J5</accession>
<reference evidence="1 2" key="1">
    <citation type="journal article" date="2018" name="Int. J. Syst. Evol. Microbiol.">
        <title>Lactobacillus bambusae sp. nov., isolated from a traditional fermented Ma-bamboo shoots of Taiwan.</title>
        <authorList>
            <person name="Wang L.-T."/>
        </authorList>
    </citation>
    <scope>NUCLEOTIDE SEQUENCE [LARGE SCALE GENOMIC DNA]</scope>
    <source>
        <strain evidence="1 2">BS-W1</strain>
    </source>
</reference>
<protein>
    <recommendedName>
        <fullName evidence="3">DUF1093 domain-containing protein</fullName>
    </recommendedName>
</protein>
<sequence>MKKIILVSVGVVVILLGVLGTKYYQNTYQTQTAYAVVPKQVPVRTQTKDDSGKAVADSKSYQYQLQFVKANGQKVTMDYELMGKTPKPLKPNAVIQAKISKSRVATQPTYTSVTQLPSNVKESLKLS</sequence>
<dbReference type="EMBL" id="QCXQ01000001">
    <property type="protein sequence ID" value="PWG00893.1"/>
    <property type="molecule type" value="Genomic_DNA"/>
</dbReference>
<dbReference type="InterPro" id="IPR036166">
    <property type="entry name" value="YxeA-like_sf"/>
</dbReference>
<dbReference type="RefSeq" id="WP_109249606.1">
    <property type="nucleotide sequence ID" value="NZ_QCXQ01000001.1"/>
</dbReference>